<sequence>MYHDLTYGHKGNAPFAFLEAAGQVTGLPPAHQLHFLLWSDPNTRDSENNPGNGLFSWAPDQEISPDSDGCWKLPPSTLSYSRAQGLSFRFHVVALPASQRPCLEDVYEIGEKDKDLRAHQLTACGLTFLDHVKITTKRL</sequence>
<organism evidence="1 2">
    <name type="scientific">Actinocorallia aurantiaca</name>
    <dbReference type="NCBI Taxonomy" id="46204"/>
    <lineage>
        <taxon>Bacteria</taxon>
        <taxon>Bacillati</taxon>
        <taxon>Actinomycetota</taxon>
        <taxon>Actinomycetes</taxon>
        <taxon>Streptosporangiales</taxon>
        <taxon>Thermomonosporaceae</taxon>
        <taxon>Actinocorallia</taxon>
    </lineage>
</organism>
<evidence type="ECO:0000313" key="1">
    <source>
        <dbReference type="EMBL" id="GAA2723506.1"/>
    </source>
</evidence>
<protein>
    <submittedName>
        <fullName evidence="1">Uncharacterized protein</fullName>
    </submittedName>
</protein>
<gene>
    <name evidence="1" type="ORF">GCM10010439_18980</name>
</gene>
<dbReference type="Proteomes" id="UP001501842">
    <property type="component" value="Unassembled WGS sequence"/>
</dbReference>
<dbReference type="EMBL" id="BAAATZ010000006">
    <property type="protein sequence ID" value="GAA2723506.1"/>
    <property type="molecule type" value="Genomic_DNA"/>
</dbReference>
<keyword evidence="2" id="KW-1185">Reference proteome</keyword>
<dbReference type="RefSeq" id="WP_344449887.1">
    <property type="nucleotide sequence ID" value="NZ_BAAATZ010000006.1"/>
</dbReference>
<name>A0ABN3U2M5_9ACTN</name>
<evidence type="ECO:0000313" key="2">
    <source>
        <dbReference type="Proteomes" id="UP001501842"/>
    </source>
</evidence>
<accession>A0ABN3U2M5</accession>
<proteinExistence type="predicted"/>
<comment type="caution">
    <text evidence="1">The sequence shown here is derived from an EMBL/GenBank/DDBJ whole genome shotgun (WGS) entry which is preliminary data.</text>
</comment>
<reference evidence="1 2" key="1">
    <citation type="journal article" date="2019" name="Int. J. Syst. Evol. Microbiol.">
        <title>The Global Catalogue of Microorganisms (GCM) 10K type strain sequencing project: providing services to taxonomists for standard genome sequencing and annotation.</title>
        <authorList>
            <consortium name="The Broad Institute Genomics Platform"/>
            <consortium name="The Broad Institute Genome Sequencing Center for Infectious Disease"/>
            <person name="Wu L."/>
            <person name="Ma J."/>
        </authorList>
    </citation>
    <scope>NUCLEOTIDE SEQUENCE [LARGE SCALE GENOMIC DNA]</scope>
    <source>
        <strain evidence="1 2">JCM 8201</strain>
    </source>
</reference>